<dbReference type="Gene3D" id="3.40.50.1110">
    <property type="entry name" value="SGNH hydrolase"/>
    <property type="match status" value="1"/>
</dbReference>
<dbReference type="GO" id="GO:0016788">
    <property type="term" value="F:hydrolase activity, acting on ester bonds"/>
    <property type="evidence" value="ECO:0007669"/>
    <property type="project" value="InterPro"/>
</dbReference>
<keyword evidence="2 3" id="KW-0732">Signal</keyword>
<dbReference type="PANTHER" id="PTHR45966:SF4">
    <property type="entry name" value="GDSL ESTERASE_LIPASE 5"/>
    <property type="match status" value="1"/>
</dbReference>
<dbReference type="CDD" id="cd01837">
    <property type="entry name" value="SGNH_plant_lipase_like"/>
    <property type="match status" value="1"/>
</dbReference>
<sequence length="336" mass="37336">MERVAFFLIIIITFISIHGVPVSSKTCPEVPAVFVFGDSYFDAGNNNHINTSAFDQANFLPYGENFTKGPTGRFSDGCIIPDFIGGAGALTETLQGFVIDLKTQLKYYKKEVQVLKGKIGGAKAKSIISNAINIMSFGSSDYISPFLLNDTFLHSFRCPEDYVNLVIANISEAIQTIYKKGGRNIVLMNMGPLGCLPGMKIIKNVHKYENKCMTEPLELAKLHNTALETKLIQNLTNLPKLKLLVYDFQSDISNMIAQPRKYGLNDVKDACCGSGPFRGVNNCGGQRKPLSTEFEVCSKPGNYLFWDSYHYTEKANEQVAKKMWDDVLSIILKCDD</sequence>
<dbReference type="EMBL" id="BKCP01001113">
    <property type="protein sequence ID" value="GER26365.1"/>
    <property type="molecule type" value="Genomic_DNA"/>
</dbReference>
<evidence type="ECO:0000313" key="5">
    <source>
        <dbReference type="Proteomes" id="UP000325081"/>
    </source>
</evidence>
<reference evidence="5" key="1">
    <citation type="journal article" date="2019" name="Curr. Biol.">
        <title>Genome Sequence of Striga asiatica Provides Insight into the Evolution of Plant Parasitism.</title>
        <authorList>
            <person name="Yoshida S."/>
            <person name="Kim S."/>
            <person name="Wafula E.K."/>
            <person name="Tanskanen J."/>
            <person name="Kim Y.M."/>
            <person name="Honaas L."/>
            <person name="Yang Z."/>
            <person name="Spallek T."/>
            <person name="Conn C.E."/>
            <person name="Ichihashi Y."/>
            <person name="Cheong K."/>
            <person name="Cui S."/>
            <person name="Der J.P."/>
            <person name="Gundlach H."/>
            <person name="Jiao Y."/>
            <person name="Hori C."/>
            <person name="Ishida J.K."/>
            <person name="Kasahara H."/>
            <person name="Kiba T."/>
            <person name="Kim M.S."/>
            <person name="Koo N."/>
            <person name="Laohavisit A."/>
            <person name="Lee Y.H."/>
            <person name="Lumba S."/>
            <person name="McCourt P."/>
            <person name="Mortimer J.C."/>
            <person name="Mutuku J.M."/>
            <person name="Nomura T."/>
            <person name="Sasaki-Sekimoto Y."/>
            <person name="Seto Y."/>
            <person name="Wang Y."/>
            <person name="Wakatake T."/>
            <person name="Sakakibara H."/>
            <person name="Demura T."/>
            <person name="Yamaguchi S."/>
            <person name="Yoneyama K."/>
            <person name="Manabe R.I."/>
            <person name="Nelson D.C."/>
            <person name="Schulman A.H."/>
            <person name="Timko M.P."/>
            <person name="dePamphilis C.W."/>
            <person name="Choi D."/>
            <person name="Shirasu K."/>
        </authorList>
    </citation>
    <scope>NUCLEOTIDE SEQUENCE [LARGE SCALE GENOMIC DNA]</scope>
    <source>
        <strain evidence="5">cv. UVA1</strain>
    </source>
</reference>
<keyword evidence="5" id="KW-1185">Reference proteome</keyword>
<evidence type="ECO:0000313" key="4">
    <source>
        <dbReference type="EMBL" id="GER26365.1"/>
    </source>
</evidence>
<gene>
    <name evidence="4" type="ORF">STAS_02017</name>
</gene>
<comment type="similarity">
    <text evidence="1">Belongs to the 'GDSL' lipolytic enzyme family.</text>
</comment>
<dbReference type="SUPFAM" id="SSF52266">
    <property type="entry name" value="SGNH hydrolase"/>
    <property type="match status" value="1"/>
</dbReference>
<feature type="chain" id="PRO_5022937598" evidence="3">
    <location>
        <begin position="20"/>
        <end position="336"/>
    </location>
</feature>
<dbReference type="Pfam" id="PF00657">
    <property type="entry name" value="Lipase_GDSL"/>
    <property type="match status" value="1"/>
</dbReference>
<comment type="caution">
    <text evidence="4">The sequence shown here is derived from an EMBL/GenBank/DDBJ whole genome shotgun (WGS) entry which is preliminary data.</text>
</comment>
<accession>A0A5A7P0M9</accession>
<dbReference type="PANTHER" id="PTHR45966">
    <property type="entry name" value="GDSL-LIKE LIPASE/ACYLHYDROLASE"/>
    <property type="match status" value="1"/>
</dbReference>
<dbReference type="InterPro" id="IPR036514">
    <property type="entry name" value="SGNH_hydro_sf"/>
</dbReference>
<dbReference type="OrthoDB" id="1600564at2759"/>
<dbReference type="AlphaFoldDB" id="A0A5A7P0M9"/>
<evidence type="ECO:0000256" key="2">
    <source>
        <dbReference type="ARBA" id="ARBA00022729"/>
    </source>
</evidence>
<name>A0A5A7P0M9_STRAF</name>
<evidence type="ECO:0000256" key="3">
    <source>
        <dbReference type="SAM" id="SignalP"/>
    </source>
</evidence>
<dbReference type="Proteomes" id="UP000325081">
    <property type="component" value="Unassembled WGS sequence"/>
</dbReference>
<dbReference type="InterPro" id="IPR001087">
    <property type="entry name" value="GDSL"/>
</dbReference>
<dbReference type="InterPro" id="IPR035669">
    <property type="entry name" value="SGNH_plant_lipase-like"/>
</dbReference>
<organism evidence="4 5">
    <name type="scientific">Striga asiatica</name>
    <name type="common">Asiatic witchweed</name>
    <name type="synonym">Buchnera asiatica</name>
    <dbReference type="NCBI Taxonomy" id="4170"/>
    <lineage>
        <taxon>Eukaryota</taxon>
        <taxon>Viridiplantae</taxon>
        <taxon>Streptophyta</taxon>
        <taxon>Embryophyta</taxon>
        <taxon>Tracheophyta</taxon>
        <taxon>Spermatophyta</taxon>
        <taxon>Magnoliopsida</taxon>
        <taxon>eudicotyledons</taxon>
        <taxon>Gunneridae</taxon>
        <taxon>Pentapetalae</taxon>
        <taxon>asterids</taxon>
        <taxon>lamiids</taxon>
        <taxon>Lamiales</taxon>
        <taxon>Orobanchaceae</taxon>
        <taxon>Buchnereae</taxon>
        <taxon>Striga</taxon>
    </lineage>
</organism>
<protein>
    <submittedName>
        <fullName evidence="4">GDSL esterase/lipase</fullName>
    </submittedName>
</protein>
<evidence type="ECO:0000256" key="1">
    <source>
        <dbReference type="ARBA" id="ARBA00008668"/>
    </source>
</evidence>
<feature type="signal peptide" evidence="3">
    <location>
        <begin position="1"/>
        <end position="19"/>
    </location>
</feature>
<dbReference type="InterPro" id="IPR044552">
    <property type="entry name" value="GLIP1-5/GLL25"/>
</dbReference>
<proteinExistence type="inferred from homology"/>